<feature type="compositionally biased region" description="Basic and acidic residues" evidence="2">
    <location>
        <begin position="63"/>
        <end position="80"/>
    </location>
</feature>
<dbReference type="InterPro" id="IPR002048">
    <property type="entry name" value="EF_hand_dom"/>
</dbReference>
<sequence length="656" mass="73081">MKGHSGDVMTSDPNKQTFPLITGANGGATLPSLPDDTLPSPSKEMESLSSNSKASIELPRLLQPREELAPPSGRDNDKALKPSLPLVRRSRYKRSGTPPDPDRDQLASRFNVKDSLPYQACNFRSSTLMKSVSIQKKKDQSPLAIKSIPFPLSKQRAVPIHTQPFLWSQVEESDKPQEGQSLPEKFLAEKERLFNVRGQKRRMAHPLHRQKYSDLHIGGHSHGLSNKLDWREEYDKVKNAVLPTEAQELFLGRGLTFPSSHGTNVRKQKWQERIKQEAALPSSAPPSVSNYKASPPAKDAAPRKQSITAPPVARQRTERDVDPQHVPFTVHRTPVKPKANRRDLRQDDSGVSTADGSTVRGSRASGGQRSQCGHGGGQRVERVKKVGSREEIVDVPVVTESSAEDRTEERMETEERLQEEPVDALEDITLDQPDDATNDISLPRPDSEMDIDEPLEDSGPVGPVLEQPYTPKPPSPNPLMSADLHLNMSDEKRDALALKFTKLDSDKDGHITFKELETTFPENLSRPQQRYIKEAYELVSASTFFGLEEFVTISCLCERLAKLTGPVRDAFEKVNQSMLQQNITQFVVMFSTVDRQQTGCISLASFQELLGALLNKDLASDTRLFSDILSTIGKNGSLSIDKVEYLVLIPFFLGFK</sequence>
<reference evidence="4" key="2">
    <citation type="submission" date="2021-01" db="UniProtKB">
        <authorList>
            <consortium name="EnsemblMetazoa"/>
        </authorList>
    </citation>
    <scope>IDENTIFICATION</scope>
</reference>
<dbReference type="Proteomes" id="UP000007110">
    <property type="component" value="Unassembled WGS sequence"/>
</dbReference>
<feature type="compositionally biased region" description="Low complexity" evidence="2">
    <location>
        <begin position="29"/>
        <end position="42"/>
    </location>
</feature>
<organism evidence="4 5">
    <name type="scientific">Strongylocentrotus purpuratus</name>
    <name type="common">Purple sea urchin</name>
    <dbReference type="NCBI Taxonomy" id="7668"/>
    <lineage>
        <taxon>Eukaryota</taxon>
        <taxon>Metazoa</taxon>
        <taxon>Echinodermata</taxon>
        <taxon>Eleutherozoa</taxon>
        <taxon>Echinozoa</taxon>
        <taxon>Echinoidea</taxon>
        <taxon>Euechinoidea</taxon>
        <taxon>Echinacea</taxon>
        <taxon>Camarodonta</taxon>
        <taxon>Echinidea</taxon>
        <taxon>Strongylocentrotidae</taxon>
        <taxon>Strongylocentrotus</taxon>
    </lineage>
</organism>
<feature type="compositionally biased region" description="Basic and acidic residues" evidence="2">
    <location>
        <begin position="403"/>
        <end position="419"/>
    </location>
</feature>
<dbReference type="SUPFAM" id="SSF47473">
    <property type="entry name" value="EF-hand"/>
    <property type="match status" value="1"/>
</dbReference>
<dbReference type="InParanoid" id="A0A7M7P5F5"/>
<accession>A0A7M7P5F5</accession>
<name>A0A7M7P5F5_STRPU</name>
<dbReference type="GeneID" id="100891423"/>
<proteinExistence type="predicted"/>
<dbReference type="PROSITE" id="PS00018">
    <property type="entry name" value="EF_HAND_1"/>
    <property type="match status" value="1"/>
</dbReference>
<dbReference type="RefSeq" id="XP_030846578.1">
    <property type="nucleotide sequence ID" value="XM_030990718.1"/>
</dbReference>
<dbReference type="AlphaFoldDB" id="A0A7M7P5F5"/>
<evidence type="ECO:0000313" key="4">
    <source>
        <dbReference type="EnsemblMetazoa" id="XP_030846578"/>
    </source>
</evidence>
<keyword evidence="5" id="KW-1185">Reference proteome</keyword>
<dbReference type="OrthoDB" id="10007716at2759"/>
<feature type="domain" description="EF-hand" evidence="3">
    <location>
        <begin position="581"/>
        <end position="616"/>
    </location>
</feature>
<dbReference type="Gene3D" id="1.10.238.10">
    <property type="entry name" value="EF-hand"/>
    <property type="match status" value="1"/>
</dbReference>
<dbReference type="PROSITE" id="PS50222">
    <property type="entry name" value="EF_HAND_2"/>
    <property type="match status" value="2"/>
</dbReference>
<reference evidence="5" key="1">
    <citation type="submission" date="2015-02" db="EMBL/GenBank/DDBJ databases">
        <title>Genome sequencing for Strongylocentrotus purpuratus.</title>
        <authorList>
            <person name="Murali S."/>
            <person name="Liu Y."/>
            <person name="Vee V."/>
            <person name="English A."/>
            <person name="Wang M."/>
            <person name="Skinner E."/>
            <person name="Han Y."/>
            <person name="Muzny D.M."/>
            <person name="Worley K.C."/>
            <person name="Gibbs R.A."/>
        </authorList>
    </citation>
    <scope>NUCLEOTIDE SEQUENCE</scope>
</reference>
<evidence type="ECO:0000256" key="2">
    <source>
        <dbReference type="SAM" id="MobiDB-lite"/>
    </source>
</evidence>
<feature type="region of interest" description="Disordered" evidence="2">
    <location>
        <begin position="1"/>
        <end position="107"/>
    </location>
</feature>
<dbReference type="KEGG" id="spu:100891423"/>
<evidence type="ECO:0000313" key="5">
    <source>
        <dbReference type="Proteomes" id="UP000007110"/>
    </source>
</evidence>
<dbReference type="EnsemblMetazoa" id="XM_030990718">
    <property type="protein sequence ID" value="XP_030846578"/>
    <property type="gene ID" value="LOC100891423"/>
</dbReference>
<evidence type="ECO:0000259" key="3">
    <source>
        <dbReference type="PROSITE" id="PS50222"/>
    </source>
</evidence>
<feature type="domain" description="EF-hand" evidence="3">
    <location>
        <begin position="491"/>
        <end position="526"/>
    </location>
</feature>
<evidence type="ECO:0000256" key="1">
    <source>
        <dbReference type="ARBA" id="ARBA00022837"/>
    </source>
</evidence>
<dbReference type="InterPro" id="IPR018247">
    <property type="entry name" value="EF_Hand_1_Ca_BS"/>
</dbReference>
<feature type="compositionally biased region" description="Acidic residues" evidence="2">
    <location>
        <begin position="420"/>
        <end position="437"/>
    </location>
</feature>
<feature type="region of interest" description="Disordered" evidence="2">
    <location>
        <begin position="399"/>
        <end position="478"/>
    </location>
</feature>
<feature type="compositionally biased region" description="Low complexity" evidence="2">
    <location>
        <begin position="278"/>
        <end position="287"/>
    </location>
</feature>
<dbReference type="GO" id="GO:0005509">
    <property type="term" value="F:calcium ion binding"/>
    <property type="evidence" value="ECO:0007669"/>
    <property type="project" value="InterPro"/>
</dbReference>
<protein>
    <recommendedName>
        <fullName evidence="3">EF-hand domain-containing protein</fullName>
    </recommendedName>
</protein>
<dbReference type="InterPro" id="IPR011992">
    <property type="entry name" value="EF-hand-dom_pair"/>
</dbReference>
<keyword evidence="1" id="KW-0106">Calcium</keyword>
<feature type="compositionally biased region" description="Polar residues" evidence="2">
    <location>
        <begin position="349"/>
        <end position="360"/>
    </location>
</feature>
<feature type="region of interest" description="Disordered" evidence="2">
    <location>
        <begin position="254"/>
        <end position="383"/>
    </location>
</feature>